<proteinExistence type="predicted"/>
<dbReference type="Proteomes" id="UP000653730">
    <property type="component" value="Unassembled WGS sequence"/>
</dbReference>
<accession>A0A926Q2X0</accession>
<dbReference type="RefSeq" id="WP_187964534.1">
    <property type="nucleotide sequence ID" value="NZ_JACVDC010000009.1"/>
</dbReference>
<keyword evidence="3" id="KW-1185">Reference proteome</keyword>
<evidence type="ECO:0000313" key="2">
    <source>
        <dbReference type="EMBL" id="MBC9795386.1"/>
    </source>
</evidence>
<dbReference type="AlphaFoldDB" id="A0A926Q2X0"/>
<feature type="domain" description="MobA/VirD2-like nuclease" evidence="1">
    <location>
        <begin position="17"/>
        <end position="151"/>
    </location>
</feature>
<evidence type="ECO:0000313" key="3">
    <source>
        <dbReference type="Proteomes" id="UP000653730"/>
    </source>
</evidence>
<dbReference type="Pfam" id="PF03432">
    <property type="entry name" value="Relaxase"/>
    <property type="match status" value="1"/>
</dbReference>
<sequence length="430" mass="48609">MVAVINTGRSIHRSFNYNENKVKEGVAVCIGQGNYPVNADKMSLNMKLNRLLKRTGLNPNVKRNSVHISLNFDPSERLSEEKLKRIATAYMDKIGFGKQPYLVYQHHDSGHPHLHIVTTNIEADGNRIDLHHLGIRKSEPARKAIEMAFGLVVAGQQKKQEYTLDAVDARKVQYGKLATKKAIQNVLVNVLDRYRYSSLPQLNAILELYNVRADRGQETSRMYRYGGLQFRVLNLDGTPVGTPIKASLFYQKPTLKNLEKRFSKAKKQKDRHKLRLKNTITKVLQRQKGTTLEALVKNLEGQGIHTVIRKNAEGRLYGLTYIDHRTQTVFNGSELGKAYGAKAIQNRLGEGMAPEPNFLRHSAPRPGLGLPPQSAPAVAETKDVIQDTEQTITAKSSESLLETLVQPEQVSDYLPYHLKKYRKRKKKKKG</sequence>
<evidence type="ECO:0000259" key="1">
    <source>
        <dbReference type="Pfam" id="PF03432"/>
    </source>
</evidence>
<organism evidence="2 3">
    <name type="scientific">Sinomicrobium weinanense</name>
    <dbReference type="NCBI Taxonomy" id="2842200"/>
    <lineage>
        <taxon>Bacteria</taxon>
        <taxon>Pseudomonadati</taxon>
        <taxon>Bacteroidota</taxon>
        <taxon>Flavobacteriia</taxon>
        <taxon>Flavobacteriales</taxon>
        <taxon>Flavobacteriaceae</taxon>
        <taxon>Sinomicrobium</taxon>
    </lineage>
</organism>
<comment type="caution">
    <text evidence="2">The sequence shown here is derived from an EMBL/GenBank/DDBJ whole genome shotgun (WGS) entry which is preliminary data.</text>
</comment>
<dbReference type="InterPro" id="IPR005094">
    <property type="entry name" value="Endonuclease_MobA/VirD2"/>
</dbReference>
<protein>
    <submittedName>
        <fullName evidence="2">Relaxase/mobilization nuclease domain-containing protein</fullName>
    </submittedName>
</protein>
<dbReference type="EMBL" id="JACVDC010000009">
    <property type="protein sequence ID" value="MBC9795386.1"/>
    <property type="molecule type" value="Genomic_DNA"/>
</dbReference>
<gene>
    <name evidence="2" type="ORF">IBL28_05380</name>
</gene>
<name>A0A926Q2X0_9FLAO</name>
<reference evidence="2 3" key="1">
    <citation type="submission" date="2020-09" db="EMBL/GenBank/DDBJ databases">
        <title>Sinomicrobium weinanense sp. nov., a halophilic bacteria isolated from saline-alkali soil.</title>
        <authorList>
            <person name="Wu P."/>
            <person name="Ren H."/>
            <person name="Mei Y."/>
            <person name="Liang Y."/>
            <person name="Chen Z."/>
        </authorList>
    </citation>
    <scope>NUCLEOTIDE SEQUENCE [LARGE SCALE GENOMIC DNA]</scope>
    <source>
        <strain evidence="2 3">FJxs</strain>
    </source>
</reference>